<dbReference type="GO" id="GO:0000466">
    <property type="term" value="P:maturation of 5.8S rRNA from tricistronic rRNA transcript (SSU-rRNA, 5.8S rRNA, LSU-rRNA)"/>
    <property type="evidence" value="ECO:0007669"/>
    <property type="project" value="TreeGrafter"/>
</dbReference>
<evidence type="ECO:0000259" key="2">
    <source>
        <dbReference type="Pfam" id="PF11707"/>
    </source>
</evidence>
<feature type="region of interest" description="Disordered" evidence="1">
    <location>
        <begin position="1"/>
        <end position="118"/>
    </location>
</feature>
<reference evidence="3" key="1">
    <citation type="journal article" date="2014" name="PLoS ONE">
        <title>Transcriptome-Based Identification of ABC Transporters in the Western Tarnished Plant Bug Lygus hesperus.</title>
        <authorList>
            <person name="Hull J.J."/>
            <person name="Chaney K."/>
            <person name="Geib S.M."/>
            <person name="Fabrick J.A."/>
            <person name="Brent C.S."/>
            <person name="Walsh D."/>
            <person name="Lavine L.C."/>
        </authorList>
    </citation>
    <scope>NUCLEOTIDE SEQUENCE</scope>
</reference>
<name>A0A0A9X0L7_LYGHE</name>
<dbReference type="AlphaFoldDB" id="A0A0A9X0L7"/>
<evidence type="ECO:0000256" key="1">
    <source>
        <dbReference type="SAM" id="MobiDB-lite"/>
    </source>
</evidence>
<dbReference type="Pfam" id="PF11707">
    <property type="entry name" value="Npa1"/>
    <property type="match status" value="1"/>
</dbReference>
<dbReference type="GO" id="GO:0000463">
    <property type="term" value="P:maturation of LSU-rRNA from tricistronic rRNA transcript (SSU-rRNA, 5.8S rRNA, LSU-rRNA)"/>
    <property type="evidence" value="ECO:0007669"/>
    <property type="project" value="TreeGrafter"/>
</dbReference>
<feature type="compositionally biased region" description="Acidic residues" evidence="1">
    <location>
        <begin position="35"/>
        <end position="50"/>
    </location>
</feature>
<organism evidence="3">
    <name type="scientific">Lygus hesperus</name>
    <name type="common">Western plant bug</name>
    <dbReference type="NCBI Taxonomy" id="30085"/>
    <lineage>
        <taxon>Eukaryota</taxon>
        <taxon>Metazoa</taxon>
        <taxon>Ecdysozoa</taxon>
        <taxon>Arthropoda</taxon>
        <taxon>Hexapoda</taxon>
        <taxon>Insecta</taxon>
        <taxon>Pterygota</taxon>
        <taxon>Neoptera</taxon>
        <taxon>Paraneoptera</taxon>
        <taxon>Hemiptera</taxon>
        <taxon>Heteroptera</taxon>
        <taxon>Panheteroptera</taxon>
        <taxon>Cimicomorpha</taxon>
        <taxon>Miridae</taxon>
        <taxon>Mirini</taxon>
        <taxon>Lygus</taxon>
    </lineage>
</organism>
<feature type="domain" description="URB1 N-terminal" evidence="2">
    <location>
        <begin position="164"/>
        <end position="487"/>
    </location>
</feature>
<sequence length="1210" mass="134403">MLGDVGNDDKKRKVSGNDSDSDFSGANEDVGSSSESEDDNPLENDGESDDCSSAKNQLEIDNPGVGDDEDGDDGESEDGASESEEDEPGSESERVAEEEEDNEKDVENHDESKEEDKIRKASMLRKQFGTDATVNVIKTLFDIKFSGDVASRGRYYFLSGGSLEELLSQLQFISTKKKANSAVIFQALQITLIRVMQEKLMDAEELSETCKQFITNHIVDVVALLIPSTPIHFKKVAIKLLSALATVDDVIASQILSSVDFTKDQIKMLTTHEDPTNPASLRVLFIHFLMALIIGHSPAVIRKLCCKKLWLPSIFFGLRFDILTTVGLVLKTLDDHVVMNGAVPKTSKLFVFNSRALINLLALYSWNPANFYDYTHNKQAKSKLLIKKPETSEIDSIRDLVHGTLLHLLTSTKFGVIFHDPSYGTSVLNANETANQCLKGSGQPWEDALKEELISSMLSTCPDLLKSFYNMITPYLQVGNTSTTKWVAISQFLIKTITNIKIIPDSFSTVGKAYTISTQILLPALFLDCIAASLEFKDKLLYGLLLYVATLRKIKEVTEVLKSRHANVFKIYVAKLSDYLVRSSVTADKLLGALQTVHGARSSGGVAALCEVIFYLGELFPLTLDPVKYNSTYTKELEKVIDGSKSLDKVSRIKLVKLQLLLDPQIVKKDGVFNFTDICTLIASEDSDNKELGLGVIRDILFNTGFFLDDTWELELWILCINRYFQTGFGEKLASAVRYADDHKFELSNSILRSHQLNPTSTLETHDLKLDDFLAMEETDADDVDMSHQNLRLSPLLPGFLRANNKMGEITKAFIVHYAHMVPSLGFAALVKESLGCDHVVVNYVQSLCEGKISQLSFSPFIGSVFGRVSSFILKNTPQDCLDNLKSNEIELVASQIIGYAVQSQNQPQLLSRCSFLLSKLCEISVETSSGFKSECVLRYPDLLDGFHPVLPGTDQINKIVNILGRSAVDKDHPNLKPFAHRIYFEIEYAIRKKLRLENVDMVDLESFLNCFPMTKNHILKLISGAFVMNPKYFVVKGQITPWVRVVEHLLLMTSTMKLELSQDELLGIVKNNQQTGSSSSILKLPDLLHDYFSRAVVDLSGPLLDAATDLLRCLCTTELWYETLACTLMGRVDNQLGALPGGMEFSREVTLLASAPRATPGCLDHSMRSAVKALAADNDYLVHLAKIATDAFSPEVCCKMCSKVEKHCS</sequence>
<dbReference type="GO" id="GO:0005730">
    <property type="term" value="C:nucleolus"/>
    <property type="evidence" value="ECO:0007669"/>
    <property type="project" value="TreeGrafter"/>
</dbReference>
<dbReference type="EMBL" id="GBHO01031271">
    <property type="protein sequence ID" value="JAG12333.1"/>
    <property type="molecule type" value="Transcribed_RNA"/>
</dbReference>
<feature type="compositionally biased region" description="Basic and acidic residues" evidence="1">
    <location>
        <begin position="105"/>
        <end position="118"/>
    </location>
</feature>
<feature type="compositionally biased region" description="Acidic residues" evidence="1">
    <location>
        <begin position="66"/>
        <end position="104"/>
    </location>
</feature>
<dbReference type="InterPro" id="IPR021714">
    <property type="entry name" value="URB1_N"/>
</dbReference>
<dbReference type="InterPro" id="IPR039844">
    <property type="entry name" value="URB1"/>
</dbReference>
<feature type="non-terminal residue" evidence="3">
    <location>
        <position position="1210"/>
    </location>
</feature>
<proteinExistence type="predicted"/>
<gene>
    <name evidence="3" type="primary">Urb1</name>
    <name evidence="3" type="ORF">CM83_85417</name>
</gene>
<dbReference type="PANTHER" id="PTHR13500">
    <property type="entry name" value="NUCLEOLAR PRERIBOSOMAL-ASSOCIATED PROTEIN 1"/>
    <property type="match status" value="1"/>
</dbReference>
<evidence type="ECO:0000313" key="3">
    <source>
        <dbReference type="EMBL" id="JAG12333.1"/>
    </source>
</evidence>
<dbReference type="PANTHER" id="PTHR13500:SF0">
    <property type="entry name" value="NUCLEOLAR PRE-RIBOSOMAL-ASSOCIATED PROTEIN 1"/>
    <property type="match status" value="1"/>
</dbReference>
<accession>A0A0A9X0L7</accession>
<protein>
    <submittedName>
        <fullName evidence="3">Nucleolar pre-ribosomal-associated protein 1</fullName>
    </submittedName>
</protein>
<reference evidence="3" key="2">
    <citation type="submission" date="2014-07" db="EMBL/GenBank/DDBJ databases">
        <authorList>
            <person name="Hull J."/>
        </authorList>
    </citation>
    <scope>NUCLEOTIDE SEQUENCE</scope>
</reference>